<evidence type="ECO:0000256" key="6">
    <source>
        <dbReference type="ARBA" id="ARBA00022777"/>
    </source>
</evidence>
<gene>
    <name evidence="12" type="ORF">ACFP2T_46075</name>
</gene>
<evidence type="ECO:0000259" key="11">
    <source>
        <dbReference type="Pfam" id="PF07730"/>
    </source>
</evidence>
<name>A0ABW1KRT9_9ACTN</name>
<dbReference type="Pfam" id="PF07730">
    <property type="entry name" value="HisKA_3"/>
    <property type="match status" value="1"/>
</dbReference>
<sequence length="424" mass="44611">MMRRHLLAAAVLTADTAMLAGRHGADLPVWAIPAYALVVALVIALCRRAPLAALAVALVLTPVTGTAYVLLLWVAYHAGREVVSRSGTAMLTGTVLGALTVQLVGLPARPGAVSSLLATYLVFVALPVLVGRYLAQQERLVSTLDRHNRQLRRERELVAEQEQLRERLRIARDMHDSLGHRLSLVSVQAAALEVSALPPPQRQAVQHLARATRDAMDELYGLVGALRSERGTAQRSPGVESIDTLVTRFRTAGVPVTLRRSGTPRPLAPAAGQAAYRVVQEGLTNAAKHAPGRAVTVRVTWEPDALLITLVNPLPDGAAPSGDGSSPSDPAVAAGHGLAGLRERMVPVGGFVEHGPSGDGWRLVAMLPATAGLADLPEWEPAGLTGFPEPEPVPAGRIRTLGLGLATASVMFLLLPGSMLLGIG</sequence>
<keyword evidence="10" id="KW-0472">Membrane</keyword>
<keyword evidence="13" id="KW-1185">Reference proteome</keyword>
<evidence type="ECO:0000256" key="7">
    <source>
        <dbReference type="ARBA" id="ARBA00022840"/>
    </source>
</evidence>
<feature type="transmembrane region" description="Helical" evidence="10">
    <location>
        <begin position="401"/>
        <end position="423"/>
    </location>
</feature>
<feature type="transmembrane region" description="Helical" evidence="10">
    <location>
        <begin position="53"/>
        <end position="76"/>
    </location>
</feature>
<evidence type="ECO:0000256" key="8">
    <source>
        <dbReference type="ARBA" id="ARBA00023012"/>
    </source>
</evidence>
<feature type="transmembrane region" description="Helical" evidence="10">
    <location>
        <begin position="113"/>
        <end position="135"/>
    </location>
</feature>
<dbReference type="RefSeq" id="WP_377433903.1">
    <property type="nucleotide sequence ID" value="NZ_JBHSPR010000095.1"/>
</dbReference>
<dbReference type="Proteomes" id="UP001596203">
    <property type="component" value="Unassembled WGS sequence"/>
</dbReference>
<dbReference type="GO" id="GO:0016301">
    <property type="term" value="F:kinase activity"/>
    <property type="evidence" value="ECO:0007669"/>
    <property type="project" value="UniProtKB-KW"/>
</dbReference>
<evidence type="ECO:0000313" key="13">
    <source>
        <dbReference type="Proteomes" id="UP001596203"/>
    </source>
</evidence>
<dbReference type="InterPro" id="IPR036890">
    <property type="entry name" value="HATPase_C_sf"/>
</dbReference>
<evidence type="ECO:0000256" key="3">
    <source>
        <dbReference type="ARBA" id="ARBA00022553"/>
    </source>
</evidence>
<dbReference type="CDD" id="cd16917">
    <property type="entry name" value="HATPase_UhpB-NarQ-NarX-like"/>
    <property type="match status" value="1"/>
</dbReference>
<keyword evidence="9" id="KW-0175">Coiled coil</keyword>
<dbReference type="InterPro" id="IPR050482">
    <property type="entry name" value="Sensor_HK_TwoCompSys"/>
</dbReference>
<accession>A0ABW1KRT9</accession>
<dbReference type="EMBL" id="JBHSPR010000095">
    <property type="protein sequence ID" value="MFC6023512.1"/>
    <property type="molecule type" value="Genomic_DNA"/>
</dbReference>
<evidence type="ECO:0000256" key="10">
    <source>
        <dbReference type="SAM" id="Phobius"/>
    </source>
</evidence>
<keyword evidence="8" id="KW-0902">Two-component regulatory system</keyword>
<evidence type="ECO:0000256" key="4">
    <source>
        <dbReference type="ARBA" id="ARBA00022679"/>
    </source>
</evidence>
<dbReference type="Gene3D" id="1.20.5.1930">
    <property type="match status" value="1"/>
</dbReference>
<keyword evidence="10" id="KW-0812">Transmembrane</keyword>
<feature type="transmembrane region" description="Helical" evidence="10">
    <location>
        <begin position="29"/>
        <end position="46"/>
    </location>
</feature>
<feature type="transmembrane region" description="Helical" evidence="10">
    <location>
        <begin position="88"/>
        <end position="106"/>
    </location>
</feature>
<dbReference type="PANTHER" id="PTHR24421">
    <property type="entry name" value="NITRATE/NITRITE SENSOR PROTEIN NARX-RELATED"/>
    <property type="match status" value="1"/>
</dbReference>
<dbReference type="SUPFAM" id="SSF55874">
    <property type="entry name" value="ATPase domain of HSP90 chaperone/DNA topoisomerase II/histidine kinase"/>
    <property type="match status" value="1"/>
</dbReference>
<proteinExistence type="predicted"/>
<comment type="catalytic activity">
    <reaction evidence="1">
        <text>ATP + protein L-histidine = ADP + protein N-phospho-L-histidine.</text>
        <dbReference type="EC" id="2.7.13.3"/>
    </reaction>
</comment>
<keyword evidence="6 12" id="KW-0418">Kinase</keyword>
<evidence type="ECO:0000256" key="2">
    <source>
        <dbReference type="ARBA" id="ARBA00012438"/>
    </source>
</evidence>
<protein>
    <recommendedName>
        <fullName evidence="2">histidine kinase</fullName>
        <ecNumber evidence="2">2.7.13.3</ecNumber>
    </recommendedName>
</protein>
<organism evidence="12 13">
    <name type="scientific">Plantactinospora solaniradicis</name>
    <dbReference type="NCBI Taxonomy" id="1723736"/>
    <lineage>
        <taxon>Bacteria</taxon>
        <taxon>Bacillati</taxon>
        <taxon>Actinomycetota</taxon>
        <taxon>Actinomycetes</taxon>
        <taxon>Micromonosporales</taxon>
        <taxon>Micromonosporaceae</taxon>
        <taxon>Plantactinospora</taxon>
    </lineage>
</organism>
<keyword evidence="5" id="KW-0547">Nucleotide-binding</keyword>
<feature type="coiled-coil region" evidence="9">
    <location>
        <begin position="134"/>
        <end position="171"/>
    </location>
</feature>
<evidence type="ECO:0000313" key="12">
    <source>
        <dbReference type="EMBL" id="MFC6023512.1"/>
    </source>
</evidence>
<dbReference type="InterPro" id="IPR011712">
    <property type="entry name" value="Sig_transdc_His_kin_sub3_dim/P"/>
</dbReference>
<evidence type="ECO:0000256" key="1">
    <source>
        <dbReference type="ARBA" id="ARBA00000085"/>
    </source>
</evidence>
<keyword evidence="4" id="KW-0808">Transferase</keyword>
<comment type="caution">
    <text evidence="12">The sequence shown here is derived from an EMBL/GenBank/DDBJ whole genome shotgun (WGS) entry which is preliminary data.</text>
</comment>
<evidence type="ECO:0000256" key="5">
    <source>
        <dbReference type="ARBA" id="ARBA00022741"/>
    </source>
</evidence>
<keyword evidence="10" id="KW-1133">Transmembrane helix</keyword>
<evidence type="ECO:0000256" key="9">
    <source>
        <dbReference type="SAM" id="Coils"/>
    </source>
</evidence>
<dbReference type="Gene3D" id="3.30.565.10">
    <property type="entry name" value="Histidine kinase-like ATPase, C-terminal domain"/>
    <property type="match status" value="1"/>
</dbReference>
<dbReference type="PANTHER" id="PTHR24421:SF10">
    <property type="entry name" value="NITRATE_NITRITE SENSOR PROTEIN NARQ"/>
    <property type="match status" value="1"/>
</dbReference>
<keyword evidence="7" id="KW-0067">ATP-binding</keyword>
<dbReference type="EC" id="2.7.13.3" evidence="2"/>
<reference evidence="13" key="1">
    <citation type="journal article" date="2019" name="Int. J. Syst. Evol. Microbiol.">
        <title>The Global Catalogue of Microorganisms (GCM) 10K type strain sequencing project: providing services to taxonomists for standard genome sequencing and annotation.</title>
        <authorList>
            <consortium name="The Broad Institute Genomics Platform"/>
            <consortium name="The Broad Institute Genome Sequencing Center for Infectious Disease"/>
            <person name="Wu L."/>
            <person name="Ma J."/>
        </authorList>
    </citation>
    <scope>NUCLEOTIDE SEQUENCE [LARGE SCALE GENOMIC DNA]</scope>
    <source>
        <strain evidence="13">ZS-35-S2</strain>
    </source>
</reference>
<keyword evidence="3" id="KW-0597">Phosphoprotein</keyword>
<feature type="domain" description="Signal transduction histidine kinase subgroup 3 dimerisation and phosphoacceptor" evidence="11">
    <location>
        <begin position="166"/>
        <end position="228"/>
    </location>
</feature>